<accession>A0A369UKI4</accession>
<feature type="region of interest" description="Disordered" evidence="1">
    <location>
        <begin position="71"/>
        <end position="114"/>
    </location>
</feature>
<name>A0A369UKI4_9GAMM</name>
<dbReference type="AlphaFoldDB" id="A0A369UKI4"/>
<feature type="compositionally biased region" description="Basic and acidic residues" evidence="1">
    <location>
        <begin position="103"/>
        <end position="114"/>
    </location>
</feature>
<keyword evidence="3" id="KW-1185">Reference proteome</keyword>
<dbReference type="Proteomes" id="UP000253782">
    <property type="component" value="Unassembled WGS sequence"/>
</dbReference>
<proteinExistence type="predicted"/>
<evidence type="ECO:0000313" key="2">
    <source>
        <dbReference type="EMBL" id="RDD81051.1"/>
    </source>
</evidence>
<organism evidence="2 3">
    <name type="scientific">Dyella tabacisoli</name>
    <dbReference type="NCBI Taxonomy" id="2282381"/>
    <lineage>
        <taxon>Bacteria</taxon>
        <taxon>Pseudomonadati</taxon>
        <taxon>Pseudomonadota</taxon>
        <taxon>Gammaproteobacteria</taxon>
        <taxon>Lysobacterales</taxon>
        <taxon>Rhodanobacteraceae</taxon>
        <taxon>Dyella</taxon>
    </lineage>
</organism>
<comment type="caution">
    <text evidence="2">The sequence shown here is derived from an EMBL/GenBank/DDBJ whole genome shotgun (WGS) entry which is preliminary data.</text>
</comment>
<reference evidence="2 3" key="1">
    <citation type="submission" date="2018-07" db="EMBL/GenBank/DDBJ databases">
        <title>Dyella tabacisoli L4-6T, whole genome shotgun sequence.</title>
        <authorList>
            <person name="Zhou X.-K."/>
            <person name="Li W.-J."/>
            <person name="Duan Y.-Q."/>
        </authorList>
    </citation>
    <scope>NUCLEOTIDE SEQUENCE [LARGE SCALE GENOMIC DNA]</scope>
    <source>
        <strain evidence="2 3">L4-6</strain>
    </source>
</reference>
<dbReference type="EMBL" id="QQAH01000012">
    <property type="protein sequence ID" value="RDD81051.1"/>
    <property type="molecule type" value="Genomic_DNA"/>
</dbReference>
<sequence>MLFVSCSGVVARLFACGVFEPLPGLESLFFACSKKSNQKKEHPHAALSGHPALRVREAWPGFSTVHPCTGEKASTSVSMPLRALSSKPHRCKGAPKSSARPARTLERLRAVAEE</sequence>
<protein>
    <submittedName>
        <fullName evidence="2">Uncharacterized protein</fullName>
    </submittedName>
</protein>
<evidence type="ECO:0000256" key="1">
    <source>
        <dbReference type="SAM" id="MobiDB-lite"/>
    </source>
</evidence>
<evidence type="ECO:0000313" key="3">
    <source>
        <dbReference type="Proteomes" id="UP000253782"/>
    </source>
</evidence>
<gene>
    <name evidence="2" type="ORF">DVJ77_13900</name>
</gene>